<evidence type="ECO:0000313" key="1">
    <source>
        <dbReference type="EMBL" id="KAJ3667215.1"/>
    </source>
</evidence>
<protein>
    <submittedName>
        <fullName evidence="1">Uncharacterized protein</fullName>
    </submittedName>
</protein>
<proteinExistence type="predicted"/>
<sequence length="124" mass="14501">MNGVYSAGVCELKWHLVKETALLKVPVFTQTKKEPAGASRLLFAKFETTRRAHIGLKRGWRAFIDCRKRLPLGKRISWITSLSLNPYLYIRNWRWLVLDFYVAASLVHLQKTNIRRFSLQISHC</sequence>
<keyword evidence="2" id="KW-1185">Reference proteome</keyword>
<evidence type="ECO:0000313" key="2">
    <source>
        <dbReference type="Proteomes" id="UP001168821"/>
    </source>
</evidence>
<accession>A0AA38J1G6</accession>
<gene>
    <name evidence="1" type="ORF">Zmor_002615</name>
</gene>
<name>A0AA38J1G6_9CUCU</name>
<reference evidence="1" key="1">
    <citation type="journal article" date="2023" name="G3 (Bethesda)">
        <title>Whole genome assemblies of Zophobas morio and Tenebrio molitor.</title>
        <authorList>
            <person name="Kaur S."/>
            <person name="Stinson S.A."/>
            <person name="diCenzo G.C."/>
        </authorList>
    </citation>
    <scope>NUCLEOTIDE SEQUENCE</scope>
    <source>
        <strain evidence="1">QUZm001</strain>
    </source>
</reference>
<comment type="caution">
    <text evidence="1">The sequence shown here is derived from an EMBL/GenBank/DDBJ whole genome shotgun (WGS) entry which is preliminary data.</text>
</comment>
<dbReference type="Proteomes" id="UP001168821">
    <property type="component" value="Unassembled WGS sequence"/>
</dbReference>
<dbReference type="EMBL" id="JALNTZ010000001">
    <property type="protein sequence ID" value="KAJ3667215.1"/>
    <property type="molecule type" value="Genomic_DNA"/>
</dbReference>
<organism evidence="1 2">
    <name type="scientific">Zophobas morio</name>
    <dbReference type="NCBI Taxonomy" id="2755281"/>
    <lineage>
        <taxon>Eukaryota</taxon>
        <taxon>Metazoa</taxon>
        <taxon>Ecdysozoa</taxon>
        <taxon>Arthropoda</taxon>
        <taxon>Hexapoda</taxon>
        <taxon>Insecta</taxon>
        <taxon>Pterygota</taxon>
        <taxon>Neoptera</taxon>
        <taxon>Endopterygota</taxon>
        <taxon>Coleoptera</taxon>
        <taxon>Polyphaga</taxon>
        <taxon>Cucujiformia</taxon>
        <taxon>Tenebrionidae</taxon>
        <taxon>Zophobas</taxon>
    </lineage>
</organism>
<dbReference type="AlphaFoldDB" id="A0AA38J1G6"/>